<evidence type="ECO:0000259" key="4">
    <source>
        <dbReference type="PROSITE" id="PS50043"/>
    </source>
</evidence>
<dbReference type="GO" id="GO:0004016">
    <property type="term" value="F:adenylate cyclase activity"/>
    <property type="evidence" value="ECO:0007669"/>
    <property type="project" value="TreeGrafter"/>
</dbReference>
<keyword evidence="2" id="KW-0067">ATP-binding</keyword>
<dbReference type="PANTHER" id="PTHR16305:SF28">
    <property type="entry name" value="GUANYLATE CYCLASE DOMAIN-CONTAINING PROTEIN"/>
    <property type="match status" value="1"/>
</dbReference>
<evidence type="ECO:0000256" key="3">
    <source>
        <dbReference type="SAM" id="MobiDB-lite"/>
    </source>
</evidence>
<feature type="region of interest" description="Disordered" evidence="3">
    <location>
        <begin position="1095"/>
        <end position="1156"/>
    </location>
</feature>
<dbReference type="AlphaFoldDB" id="A0A0B5EQX7"/>
<dbReference type="Gene3D" id="1.10.10.10">
    <property type="entry name" value="Winged helix-like DNA-binding domain superfamily/Winged helix DNA-binding domain"/>
    <property type="match status" value="1"/>
</dbReference>
<dbReference type="InterPro" id="IPR000792">
    <property type="entry name" value="Tscrpt_reg_LuxR_C"/>
</dbReference>
<evidence type="ECO:0000256" key="2">
    <source>
        <dbReference type="ARBA" id="ARBA00022840"/>
    </source>
</evidence>
<dbReference type="Gene3D" id="1.25.40.10">
    <property type="entry name" value="Tetratricopeptide repeat domain"/>
    <property type="match status" value="1"/>
</dbReference>
<evidence type="ECO:0000313" key="5">
    <source>
        <dbReference type="EMBL" id="AJE80557.1"/>
    </source>
</evidence>
<dbReference type="GO" id="GO:0005737">
    <property type="term" value="C:cytoplasm"/>
    <property type="evidence" value="ECO:0007669"/>
    <property type="project" value="TreeGrafter"/>
</dbReference>
<feature type="region of interest" description="Disordered" evidence="3">
    <location>
        <begin position="235"/>
        <end position="307"/>
    </location>
</feature>
<protein>
    <submittedName>
        <fullName evidence="5">LuxR family transcriptional regulator</fullName>
    </submittedName>
</protein>
<dbReference type="InterPro" id="IPR036388">
    <property type="entry name" value="WH-like_DNA-bd_sf"/>
</dbReference>
<dbReference type="KEGG" id="sals:SLNWT_0181"/>
<feature type="compositionally biased region" description="Gly residues" evidence="3">
    <location>
        <begin position="264"/>
        <end position="278"/>
    </location>
</feature>
<feature type="compositionally biased region" description="Low complexity" evidence="3">
    <location>
        <begin position="1109"/>
        <end position="1119"/>
    </location>
</feature>
<dbReference type="CDD" id="cd06170">
    <property type="entry name" value="LuxR_C_like"/>
    <property type="match status" value="1"/>
</dbReference>
<feature type="compositionally biased region" description="Gly residues" evidence="3">
    <location>
        <begin position="287"/>
        <end position="307"/>
    </location>
</feature>
<feature type="compositionally biased region" description="Low complexity" evidence="3">
    <location>
        <begin position="235"/>
        <end position="263"/>
    </location>
</feature>
<dbReference type="PRINTS" id="PR00038">
    <property type="entry name" value="HTHLUXR"/>
</dbReference>
<reference evidence="5 6" key="1">
    <citation type="submission" date="2015-01" db="EMBL/GenBank/DDBJ databases">
        <title>Enhanced salinomycin production by adjusting the supply of polyketide extender units in Streptomyce albus DSM 41398.</title>
        <authorList>
            <person name="Lu C."/>
        </authorList>
    </citation>
    <scope>NUCLEOTIDE SEQUENCE [LARGE SCALE GENOMIC DNA]</scope>
    <source>
        <strain evidence="6">ATCC 21838 / DSM 41398 / FERM P-419 / JCM 4703 / NBRC 107858</strain>
    </source>
</reference>
<evidence type="ECO:0000256" key="1">
    <source>
        <dbReference type="ARBA" id="ARBA00022741"/>
    </source>
</evidence>
<dbReference type="Pfam" id="PF00196">
    <property type="entry name" value="GerE"/>
    <property type="match status" value="1"/>
</dbReference>
<dbReference type="EMBL" id="CP010519">
    <property type="protein sequence ID" value="AJE80557.1"/>
    <property type="molecule type" value="Genomic_DNA"/>
</dbReference>
<dbReference type="SMART" id="SM00421">
    <property type="entry name" value="HTH_LUXR"/>
    <property type="match status" value="1"/>
</dbReference>
<proteinExistence type="predicted"/>
<feature type="compositionally biased region" description="Low complexity" evidence="3">
    <location>
        <begin position="600"/>
        <end position="614"/>
    </location>
</feature>
<feature type="compositionally biased region" description="Low complexity" evidence="3">
    <location>
        <begin position="726"/>
        <end position="751"/>
    </location>
</feature>
<keyword evidence="1" id="KW-0547">Nucleotide-binding</keyword>
<dbReference type="InterPro" id="IPR011990">
    <property type="entry name" value="TPR-like_helical_dom_sf"/>
</dbReference>
<feature type="region of interest" description="Disordered" evidence="3">
    <location>
        <begin position="78"/>
        <end position="99"/>
    </location>
</feature>
<dbReference type="PROSITE" id="PS00622">
    <property type="entry name" value="HTH_LUXR_1"/>
    <property type="match status" value="1"/>
</dbReference>
<dbReference type="SUPFAM" id="SSF46894">
    <property type="entry name" value="C-terminal effector domain of the bipartite response regulators"/>
    <property type="match status" value="1"/>
</dbReference>
<feature type="compositionally biased region" description="Pro residues" evidence="3">
    <location>
        <begin position="562"/>
        <end position="571"/>
    </location>
</feature>
<dbReference type="PROSITE" id="PS50043">
    <property type="entry name" value="HTH_LUXR_2"/>
    <property type="match status" value="1"/>
</dbReference>
<dbReference type="InterPro" id="IPR027417">
    <property type="entry name" value="P-loop_NTPase"/>
</dbReference>
<dbReference type="GO" id="GO:0003677">
    <property type="term" value="F:DNA binding"/>
    <property type="evidence" value="ECO:0007669"/>
    <property type="project" value="InterPro"/>
</dbReference>
<dbReference type="GO" id="GO:0005524">
    <property type="term" value="F:ATP binding"/>
    <property type="evidence" value="ECO:0007669"/>
    <property type="project" value="UniProtKB-KW"/>
</dbReference>
<feature type="compositionally biased region" description="Low complexity" evidence="3">
    <location>
        <begin position="660"/>
        <end position="688"/>
    </location>
</feature>
<dbReference type="InterPro" id="IPR041664">
    <property type="entry name" value="AAA_16"/>
</dbReference>
<feature type="compositionally biased region" description="Basic residues" evidence="3">
    <location>
        <begin position="1095"/>
        <end position="1108"/>
    </location>
</feature>
<sequence length="1214" mass="127752">MFSRTLQGEVGVVLVEGAVGCGKTHALDAVTAHTAKAGALVLKAYGSCADRTALGTLRQLIDSPRLPKASAERLRRALGPDPADTLPPAPGHGENNPPAACAHLPGAREFRAALIELAAREPVVICIDELHSVDAVSLQYLLYLAGSAPTAKLLLVFAQATDTDHKDAVFTTELLRRPNFQRLRVERLTAEETARGLTTRLGLPSPLHLSCTWHDISGGNPLLLRALIDDYRTTPTPSTATSHATDTTTADTTTSAAGSTAGSTGTGGTAGGTAGSGARGRSSAAAGRGGAAGSRGSGAGGRGSGAGGRVEPVVGDMFLQAVLTCIYRSGRTVSQIAAGISVLGTGTSPELLARLLKTGPAATTRALTALETAGLLKNLAFRHPAVQATVLENMDDDQRLDLNRRAATLLHQNGASTLSVARHLLAAQDAEQPWAIPLLRDAAQQALAEDEAKLAVACLELACTASNDPEEQAGLRLGIAGIMWRLNPSASERLLEEPLAALRSGTLPPTHIARLGELLLAHGRIEEARSALGHIHPTTPHTNTSVLSQFRMTTRWAQHTPHPQPPTPHTTPPSTHTTPPDAHEAWPETNTSPGMHETAPGTSSTPGTNSTPPGMHETWPDTSSASPGVHGAPQDASTPPPGTNSSTPGTHDAPQNTNSGTPGTHETPHGGRTTSHGGRTTSPGMHGTSHGGHGTSPDTNTSPNGRKAPSPGTHGTPQSGHGTAWGTNTSPGTSSTPGMHGTSPGTSSTPGRRGNSPGANTSPGGRGAPSPGGRTRAKKGSLSSITAVFSGFFGTGQQEESPLAAAEKVLEVSPLTDATFEPLVTAVNTLLFAGRPDKAAPWCDALIDESRRRRAPGWRAVFASLRAETALRLGNLTESASYARTALEAVPGRDGSVFIGGPLAHQILAYTAMGKYDTAARHLSHPVPDALFRSVYALAYTRARGRYYLATGRTNAALGELLMTGKLAQRWDMDEPALLPWRTDAAEAWLHLGEHDKATTLLTEQLTKNNTDARVKGTTLRLLAHTNTPDKKTRLLTQAIEELQRSGDRLELARALNDLAHTPHTDPTRATTLTHRAWHIAKECGAEELAHHIHHPHTTHHPSTHHTGTHPTTHPGTHPTTPPTRPTITPTHTTPTHQPHQPHQPPTTTTKLSESETRVATLATHGHTNREIAATLYITISTVEQHLTRIYRKLHIQNRHQLPTALHPHTNKTA</sequence>
<feature type="region of interest" description="Disordered" evidence="3">
    <location>
        <begin position="557"/>
        <end position="781"/>
    </location>
</feature>
<feature type="compositionally biased region" description="Low complexity" evidence="3">
    <location>
        <begin position="1126"/>
        <end position="1150"/>
    </location>
</feature>
<accession>A0A0B5EQX7</accession>
<dbReference type="GO" id="GO:0006355">
    <property type="term" value="P:regulation of DNA-templated transcription"/>
    <property type="evidence" value="ECO:0007669"/>
    <property type="project" value="InterPro"/>
</dbReference>
<dbReference type="SUPFAM" id="SSF52540">
    <property type="entry name" value="P-loop containing nucleoside triphosphate hydrolases"/>
    <property type="match status" value="1"/>
</dbReference>
<dbReference type="InterPro" id="IPR016032">
    <property type="entry name" value="Sig_transdc_resp-reg_C-effctor"/>
</dbReference>
<dbReference type="SUPFAM" id="SSF48452">
    <property type="entry name" value="TPR-like"/>
    <property type="match status" value="1"/>
</dbReference>
<dbReference type="PANTHER" id="PTHR16305">
    <property type="entry name" value="TESTICULAR SOLUBLE ADENYLYL CYCLASE"/>
    <property type="match status" value="1"/>
</dbReference>
<organism evidence="5 6">
    <name type="scientific">Streptomyces albus (strain ATCC 21838 / DSM 41398 / FERM P-419 / JCM 4703 / NBRC 107858)</name>
    <dbReference type="NCBI Taxonomy" id="1081613"/>
    <lineage>
        <taxon>Bacteria</taxon>
        <taxon>Bacillati</taxon>
        <taxon>Actinomycetota</taxon>
        <taxon>Actinomycetes</taxon>
        <taxon>Kitasatosporales</taxon>
        <taxon>Streptomycetaceae</taxon>
        <taxon>Streptomyces</taxon>
    </lineage>
</organism>
<feature type="domain" description="HTH luxR-type" evidence="4">
    <location>
        <begin position="1145"/>
        <end position="1212"/>
    </location>
</feature>
<dbReference type="Pfam" id="PF13191">
    <property type="entry name" value="AAA_16"/>
    <property type="match status" value="1"/>
</dbReference>
<gene>
    <name evidence="5" type="ORF">SLNWT_0181</name>
</gene>
<name>A0A0B5EQX7_STRA4</name>
<dbReference type="Proteomes" id="UP000031523">
    <property type="component" value="Chromosome"/>
</dbReference>
<evidence type="ECO:0000313" key="6">
    <source>
        <dbReference type="Proteomes" id="UP000031523"/>
    </source>
</evidence>
<keyword evidence="6" id="KW-1185">Reference proteome</keyword>